<dbReference type="Proteomes" id="UP001152797">
    <property type="component" value="Unassembled WGS sequence"/>
</dbReference>
<dbReference type="EMBL" id="CAMXCT020000413">
    <property type="protein sequence ID" value="CAL1131832.1"/>
    <property type="molecule type" value="Genomic_DNA"/>
</dbReference>
<keyword evidence="3" id="KW-1185">Reference proteome</keyword>
<reference evidence="1" key="1">
    <citation type="submission" date="2022-10" db="EMBL/GenBank/DDBJ databases">
        <authorList>
            <person name="Chen Y."/>
            <person name="Dougan E. K."/>
            <person name="Chan C."/>
            <person name="Rhodes N."/>
            <person name="Thang M."/>
        </authorList>
    </citation>
    <scope>NUCLEOTIDE SEQUENCE</scope>
</reference>
<gene>
    <name evidence="1" type="ORF">C1SCF055_LOCUS6509</name>
</gene>
<evidence type="ECO:0000313" key="3">
    <source>
        <dbReference type="Proteomes" id="UP001152797"/>
    </source>
</evidence>
<proteinExistence type="predicted"/>
<accession>A0A9P1FLI7</accession>
<dbReference type="EMBL" id="CAMXCT010000413">
    <property type="protein sequence ID" value="CAI3978457.1"/>
    <property type="molecule type" value="Genomic_DNA"/>
</dbReference>
<dbReference type="AlphaFoldDB" id="A0A9P1FLI7"/>
<name>A0A9P1FLI7_9DINO</name>
<protein>
    <submittedName>
        <fullName evidence="1">Uncharacterized protein</fullName>
    </submittedName>
</protein>
<comment type="caution">
    <text evidence="1">The sequence shown here is derived from an EMBL/GenBank/DDBJ whole genome shotgun (WGS) entry which is preliminary data.</text>
</comment>
<sequence>MASPQNSQVILHQLGKLTEAKQLQGELVPLLEQRFGSTAPSTRKAVEFLTLLEKESFGKKRKNASPHRQSAFWHVERAKAMAGA</sequence>
<dbReference type="EMBL" id="CAMXCT030000413">
    <property type="protein sequence ID" value="CAL4765769.1"/>
    <property type="molecule type" value="Genomic_DNA"/>
</dbReference>
<organism evidence="1">
    <name type="scientific">Cladocopium goreaui</name>
    <dbReference type="NCBI Taxonomy" id="2562237"/>
    <lineage>
        <taxon>Eukaryota</taxon>
        <taxon>Sar</taxon>
        <taxon>Alveolata</taxon>
        <taxon>Dinophyceae</taxon>
        <taxon>Suessiales</taxon>
        <taxon>Symbiodiniaceae</taxon>
        <taxon>Cladocopium</taxon>
    </lineage>
</organism>
<reference evidence="2" key="2">
    <citation type="submission" date="2024-04" db="EMBL/GenBank/DDBJ databases">
        <authorList>
            <person name="Chen Y."/>
            <person name="Shah S."/>
            <person name="Dougan E. K."/>
            <person name="Thang M."/>
            <person name="Chan C."/>
        </authorList>
    </citation>
    <scope>NUCLEOTIDE SEQUENCE [LARGE SCALE GENOMIC DNA]</scope>
</reference>
<evidence type="ECO:0000313" key="1">
    <source>
        <dbReference type="EMBL" id="CAI3978457.1"/>
    </source>
</evidence>
<evidence type="ECO:0000313" key="2">
    <source>
        <dbReference type="EMBL" id="CAL1131832.1"/>
    </source>
</evidence>